<proteinExistence type="inferred from homology"/>
<gene>
    <name evidence="9" type="ORF">FE810_07045</name>
</gene>
<evidence type="ECO:0000256" key="6">
    <source>
        <dbReference type="ARBA" id="ARBA00023136"/>
    </source>
</evidence>
<evidence type="ECO:0000256" key="3">
    <source>
        <dbReference type="ARBA" id="ARBA00022475"/>
    </source>
</evidence>
<keyword evidence="6 7" id="KW-0472">Membrane</keyword>
<keyword evidence="9" id="KW-0808">Transferase</keyword>
<dbReference type="Proteomes" id="UP000307790">
    <property type="component" value="Unassembled WGS sequence"/>
</dbReference>
<feature type="transmembrane region" description="Helical" evidence="7">
    <location>
        <begin position="321"/>
        <end position="344"/>
    </location>
</feature>
<feature type="transmembrane region" description="Helical" evidence="7">
    <location>
        <begin position="85"/>
        <end position="104"/>
    </location>
</feature>
<evidence type="ECO:0000256" key="1">
    <source>
        <dbReference type="ARBA" id="ARBA00004651"/>
    </source>
</evidence>
<comment type="similarity">
    <text evidence="2">Belongs to the acyltransferase 3 family.</text>
</comment>
<keyword evidence="9" id="KW-0012">Acyltransferase</keyword>
<feature type="transmembrane region" description="Helical" evidence="7">
    <location>
        <begin position="256"/>
        <end position="273"/>
    </location>
</feature>
<feature type="transmembrane region" description="Helical" evidence="7">
    <location>
        <begin position="135"/>
        <end position="152"/>
    </location>
</feature>
<protein>
    <submittedName>
        <fullName evidence="9">Acyltransferase</fullName>
    </submittedName>
</protein>
<dbReference type="GO" id="GO:0005886">
    <property type="term" value="C:plasma membrane"/>
    <property type="evidence" value="ECO:0007669"/>
    <property type="project" value="UniProtKB-SubCell"/>
</dbReference>
<dbReference type="RefSeq" id="WP_138319340.1">
    <property type="nucleotide sequence ID" value="NZ_VCBC01000006.1"/>
</dbReference>
<organism evidence="9 10">
    <name type="scientific">Thalassotalea litorea</name>
    <dbReference type="NCBI Taxonomy" id="2020715"/>
    <lineage>
        <taxon>Bacteria</taxon>
        <taxon>Pseudomonadati</taxon>
        <taxon>Pseudomonadota</taxon>
        <taxon>Gammaproteobacteria</taxon>
        <taxon>Alteromonadales</taxon>
        <taxon>Colwelliaceae</taxon>
        <taxon>Thalassotalea</taxon>
    </lineage>
</organism>
<dbReference type="GO" id="GO:0009246">
    <property type="term" value="P:enterobacterial common antigen biosynthetic process"/>
    <property type="evidence" value="ECO:0007669"/>
    <property type="project" value="TreeGrafter"/>
</dbReference>
<feature type="domain" description="Acyltransferase 3" evidence="8">
    <location>
        <begin position="9"/>
        <end position="328"/>
    </location>
</feature>
<feature type="transmembrane region" description="Helical" evidence="7">
    <location>
        <begin position="189"/>
        <end position="209"/>
    </location>
</feature>
<comment type="subcellular location">
    <subcellularLocation>
        <location evidence="1">Cell membrane</location>
        <topology evidence="1">Multi-pass membrane protein</topology>
    </subcellularLocation>
</comment>
<dbReference type="PANTHER" id="PTHR40074">
    <property type="entry name" value="O-ACETYLTRANSFERASE WECH"/>
    <property type="match status" value="1"/>
</dbReference>
<sequence length="358" mass="41731">MNQESYLGYVHSFRGFAILNVVAIHAIAFALLIPMDWQLDTTHPLVMLNELLFHDATLFFALISGLLFSSILRVRGYQSFYKSKVINVLLPYIFCTIVFTMMRWNASNTGLALPDDAADYFTAILPNFIRGEAQFTYWYIPLLLILFILTPLLNKLTLLRSYSAVWVWLVMLLPLIFSRPEFSPETSQINVGAVIYFSGAYTVGIFLGNDLENLLNKLARFRFYLIMTVIVSSAAIAWLMYNEINRFGYFSLQESLFYLQKLSMATLVLLWLRNKGEKQPYWLKIFANEAFSIYFLHAFFISLLGMYFWDFQHITDYQPWTMYFFGVANFVFSLAMSMMVVWLLRKMFGRRSRMLVGS</sequence>
<name>A0A5R9IM64_9GAMM</name>
<feature type="transmembrane region" description="Helical" evidence="7">
    <location>
        <begin position="159"/>
        <end position="177"/>
    </location>
</feature>
<keyword evidence="4 7" id="KW-0812">Transmembrane</keyword>
<feature type="transmembrane region" description="Helical" evidence="7">
    <location>
        <begin position="53"/>
        <end position="73"/>
    </location>
</feature>
<feature type="transmembrane region" description="Helical" evidence="7">
    <location>
        <begin position="221"/>
        <end position="241"/>
    </location>
</feature>
<evidence type="ECO:0000256" key="5">
    <source>
        <dbReference type="ARBA" id="ARBA00022989"/>
    </source>
</evidence>
<keyword evidence="3" id="KW-1003">Cell membrane</keyword>
<dbReference type="GO" id="GO:0016413">
    <property type="term" value="F:O-acetyltransferase activity"/>
    <property type="evidence" value="ECO:0007669"/>
    <property type="project" value="TreeGrafter"/>
</dbReference>
<dbReference type="PANTHER" id="PTHR40074:SF2">
    <property type="entry name" value="O-ACETYLTRANSFERASE WECH"/>
    <property type="match status" value="1"/>
</dbReference>
<dbReference type="AlphaFoldDB" id="A0A5R9IM64"/>
<evidence type="ECO:0000313" key="9">
    <source>
        <dbReference type="EMBL" id="TLU65679.1"/>
    </source>
</evidence>
<dbReference type="EMBL" id="VCBC01000006">
    <property type="protein sequence ID" value="TLU65679.1"/>
    <property type="molecule type" value="Genomic_DNA"/>
</dbReference>
<feature type="transmembrane region" description="Helical" evidence="7">
    <location>
        <begin position="12"/>
        <end position="33"/>
    </location>
</feature>
<evidence type="ECO:0000256" key="4">
    <source>
        <dbReference type="ARBA" id="ARBA00022692"/>
    </source>
</evidence>
<reference evidence="9 10" key="1">
    <citation type="submission" date="2019-05" db="EMBL/GenBank/DDBJ databases">
        <title>Genome sequences of Thalassotalea litorea 1K03283.</title>
        <authorList>
            <person name="Zhang D."/>
        </authorList>
    </citation>
    <scope>NUCLEOTIDE SEQUENCE [LARGE SCALE GENOMIC DNA]</scope>
    <source>
        <strain evidence="9 10">MCCC 1K03283</strain>
    </source>
</reference>
<feature type="transmembrane region" description="Helical" evidence="7">
    <location>
        <begin position="285"/>
        <end position="309"/>
    </location>
</feature>
<dbReference type="InterPro" id="IPR002656">
    <property type="entry name" value="Acyl_transf_3_dom"/>
</dbReference>
<keyword evidence="10" id="KW-1185">Reference proteome</keyword>
<accession>A0A5R9IM64</accession>
<evidence type="ECO:0000313" key="10">
    <source>
        <dbReference type="Proteomes" id="UP000307790"/>
    </source>
</evidence>
<evidence type="ECO:0000256" key="7">
    <source>
        <dbReference type="SAM" id="Phobius"/>
    </source>
</evidence>
<dbReference type="OrthoDB" id="7579632at2"/>
<keyword evidence="5 7" id="KW-1133">Transmembrane helix</keyword>
<evidence type="ECO:0000259" key="8">
    <source>
        <dbReference type="Pfam" id="PF01757"/>
    </source>
</evidence>
<evidence type="ECO:0000256" key="2">
    <source>
        <dbReference type="ARBA" id="ARBA00007400"/>
    </source>
</evidence>
<dbReference type="Pfam" id="PF01757">
    <property type="entry name" value="Acyl_transf_3"/>
    <property type="match status" value="1"/>
</dbReference>
<comment type="caution">
    <text evidence="9">The sequence shown here is derived from an EMBL/GenBank/DDBJ whole genome shotgun (WGS) entry which is preliminary data.</text>
</comment>